<reference evidence="3" key="1">
    <citation type="journal article" date="2005" name="Nature">
        <title>The map-based sequence of the rice genome.</title>
        <authorList>
            <consortium name="International rice genome sequencing project (IRGSP)"/>
            <person name="Matsumoto T."/>
            <person name="Wu J."/>
            <person name="Kanamori H."/>
            <person name="Katayose Y."/>
            <person name="Fujisawa M."/>
            <person name="Namiki N."/>
            <person name="Mizuno H."/>
            <person name="Yamamoto K."/>
            <person name="Antonio B.A."/>
            <person name="Baba T."/>
            <person name="Sakata K."/>
            <person name="Nagamura Y."/>
            <person name="Aoki H."/>
            <person name="Arikawa K."/>
            <person name="Arita K."/>
            <person name="Bito T."/>
            <person name="Chiden Y."/>
            <person name="Fujitsuka N."/>
            <person name="Fukunaka R."/>
            <person name="Hamada M."/>
            <person name="Harada C."/>
            <person name="Hayashi A."/>
            <person name="Hijishita S."/>
            <person name="Honda M."/>
            <person name="Hosokawa S."/>
            <person name="Ichikawa Y."/>
            <person name="Idonuma A."/>
            <person name="Iijima M."/>
            <person name="Ikeda M."/>
            <person name="Ikeno M."/>
            <person name="Ito K."/>
            <person name="Ito S."/>
            <person name="Ito T."/>
            <person name="Ito Y."/>
            <person name="Ito Y."/>
            <person name="Iwabuchi A."/>
            <person name="Kamiya K."/>
            <person name="Karasawa W."/>
            <person name="Kurita K."/>
            <person name="Katagiri S."/>
            <person name="Kikuta A."/>
            <person name="Kobayashi H."/>
            <person name="Kobayashi N."/>
            <person name="Machita K."/>
            <person name="Maehara T."/>
            <person name="Masukawa M."/>
            <person name="Mizubayashi T."/>
            <person name="Mukai Y."/>
            <person name="Nagasaki H."/>
            <person name="Nagata Y."/>
            <person name="Naito S."/>
            <person name="Nakashima M."/>
            <person name="Nakama Y."/>
            <person name="Nakamichi Y."/>
            <person name="Nakamura M."/>
            <person name="Meguro A."/>
            <person name="Negishi M."/>
            <person name="Ohta I."/>
            <person name="Ohta T."/>
            <person name="Okamoto M."/>
            <person name="Ono N."/>
            <person name="Saji S."/>
            <person name="Sakaguchi M."/>
            <person name="Sakai K."/>
            <person name="Shibata M."/>
            <person name="Shimokawa T."/>
            <person name="Song J."/>
            <person name="Takazaki Y."/>
            <person name="Terasawa K."/>
            <person name="Tsugane M."/>
            <person name="Tsuji K."/>
            <person name="Ueda S."/>
            <person name="Waki K."/>
            <person name="Yamagata H."/>
            <person name="Yamamoto M."/>
            <person name="Yamamoto S."/>
            <person name="Yamane H."/>
            <person name="Yoshiki S."/>
            <person name="Yoshihara R."/>
            <person name="Yukawa K."/>
            <person name="Zhong H."/>
            <person name="Yano M."/>
            <person name="Yuan Q."/>
            <person name="Ouyang S."/>
            <person name="Liu J."/>
            <person name="Jones K.M."/>
            <person name="Gansberger K."/>
            <person name="Moffat K."/>
            <person name="Hill J."/>
            <person name="Bera J."/>
            <person name="Fadrosh D."/>
            <person name="Jin S."/>
            <person name="Johri S."/>
            <person name="Kim M."/>
            <person name="Overton L."/>
            <person name="Reardon M."/>
            <person name="Tsitrin T."/>
            <person name="Vuong H."/>
            <person name="Weaver B."/>
            <person name="Ciecko A."/>
            <person name="Tallon L."/>
            <person name="Jackson J."/>
            <person name="Pai G."/>
            <person name="Aken S.V."/>
            <person name="Utterback T."/>
            <person name="Reidmuller S."/>
            <person name="Feldblyum T."/>
            <person name="Hsiao J."/>
            <person name="Zismann V."/>
            <person name="Iobst S."/>
            <person name="de Vazeille A.R."/>
            <person name="Buell C.R."/>
            <person name="Ying K."/>
            <person name="Li Y."/>
            <person name="Lu T."/>
            <person name="Huang Y."/>
            <person name="Zhao Q."/>
            <person name="Feng Q."/>
            <person name="Zhang L."/>
            <person name="Zhu J."/>
            <person name="Weng Q."/>
            <person name="Mu J."/>
            <person name="Lu Y."/>
            <person name="Fan D."/>
            <person name="Liu Y."/>
            <person name="Guan J."/>
            <person name="Zhang Y."/>
            <person name="Yu S."/>
            <person name="Liu X."/>
            <person name="Zhang Y."/>
            <person name="Hong G."/>
            <person name="Han B."/>
            <person name="Choisne N."/>
            <person name="Demange N."/>
            <person name="Orjeda G."/>
            <person name="Samain S."/>
            <person name="Cattolico L."/>
            <person name="Pelletier E."/>
            <person name="Couloux A."/>
            <person name="Segurens B."/>
            <person name="Wincker P."/>
            <person name="D'Hont A."/>
            <person name="Scarpelli C."/>
            <person name="Weissenbach J."/>
            <person name="Salanoubat M."/>
            <person name="Quetier F."/>
            <person name="Yu Y."/>
            <person name="Kim H.R."/>
            <person name="Rambo T."/>
            <person name="Currie J."/>
            <person name="Collura K."/>
            <person name="Luo M."/>
            <person name="Yang T."/>
            <person name="Ammiraju J.S.S."/>
            <person name="Engler F."/>
            <person name="Soderlund C."/>
            <person name="Wing R.A."/>
            <person name="Palmer L.E."/>
            <person name="de la Bastide M."/>
            <person name="Spiegel L."/>
            <person name="Nascimento L."/>
            <person name="Zutavern T."/>
            <person name="O'Shaughnessy A."/>
            <person name="Dike S."/>
            <person name="Dedhia N."/>
            <person name="Preston R."/>
            <person name="Balija V."/>
            <person name="McCombie W.R."/>
            <person name="Chow T."/>
            <person name="Chen H."/>
            <person name="Chung M."/>
            <person name="Chen C."/>
            <person name="Shaw J."/>
            <person name="Wu H."/>
            <person name="Hsiao K."/>
            <person name="Chao Y."/>
            <person name="Chu M."/>
            <person name="Cheng C."/>
            <person name="Hour A."/>
            <person name="Lee P."/>
            <person name="Lin S."/>
            <person name="Lin Y."/>
            <person name="Liou J."/>
            <person name="Liu S."/>
            <person name="Hsing Y."/>
            <person name="Raghuvanshi S."/>
            <person name="Mohanty A."/>
            <person name="Bharti A.K."/>
            <person name="Gaur A."/>
            <person name="Gupta V."/>
            <person name="Kumar D."/>
            <person name="Ravi V."/>
            <person name="Vij S."/>
            <person name="Kapur A."/>
            <person name="Khurana P."/>
            <person name="Khurana P."/>
            <person name="Khurana J.P."/>
            <person name="Tyagi A.K."/>
            <person name="Gaikwad K."/>
            <person name="Singh A."/>
            <person name="Dalal V."/>
            <person name="Srivastava S."/>
            <person name="Dixit A."/>
            <person name="Pal A.K."/>
            <person name="Ghazi I.A."/>
            <person name="Yadav M."/>
            <person name="Pandit A."/>
            <person name="Bhargava A."/>
            <person name="Sureshbabu K."/>
            <person name="Batra K."/>
            <person name="Sharma T.R."/>
            <person name="Mohapatra T."/>
            <person name="Singh N.K."/>
            <person name="Messing J."/>
            <person name="Nelson A.B."/>
            <person name="Fuks G."/>
            <person name="Kavchok S."/>
            <person name="Keizer G."/>
            <person name="Linton E."/>
            <person name="Llaca V."/>
            <person name="Song R."/>
            <person name="Tanyolac B."/>
            <person name="Young S."/>
            <person name="Ho-Il K."/>
            <person name="Hahn J.H."/>
            <person name="Sangsakoo G."/>
            <person name="Vanavichit A."/>
            <person name="de Mattos Luiz.A.T."/>
            <person name="Zimmer P.D."/>
            <person name="Malone G."/>
            <person name="Dellagostin O."/>
            <person name="de Oliveira A.C."/>
            <person name="Bevan M."/>
            <person name="Bancroft I."/>
            <person name="Minx P."/>
            <person name="Cordum H."/>
            <person name="Wilson R."/>
            <person name="Cheng Z."/>
            <person name="Jin W."/>
            <person name="Jiang J."/>
            <person name="Leong S.A."/>
            <person name="Iwama H."/>
            <person name="Gojobori T."/>
            <person name="Itoh T."/>
            <person name="Niimura Y."/>
            <person name="Fujii Y."/>
            <person name="Habara T."/>
            <person name="Sakai H."/>
            <person name="Sato Y."/>
            <person name="Wilson G."/>
            <person name="Kumar K."/>
            <person name="McCouch S."/>
            <person name="Juretic N."/>
            <person name="Hoen D."/>
            <person name="Wright S."/>
            <person name="Bruskiewich R."/>
            <person name="Bureau T."/>
            <person name="Miyao A."/>
            <person name="Hirochika H."/>
            <person name="Nishikawa T."/>
            <person name="Kadowaki K."/>
            <person name="Sugiura M."/>
            <person name="Burr B."/>
            <person name="Sasaki T."/>
        </authorList>
    </citation>
    <scope>NUCLEOTIDE SEQUENCE [LARGE SCALE GENOMIC DNA]</scope>
    <source>
        <strain evidence="3">cv. Nipponbare</strain>
    </source>
</reference>
<evidence type="ECO:0000256" key="1">
    <source>
        <dbReference type="SAM" id="MobiDB-lite"/>
    </source>
</evidence>
<organism evidence="2 3">
    <name type="scientific">Oryza sativa subsp. japonica</name>
    <name type="common">Rice</name>
    <dbReference type="NCBI Taxonomy" id="39947"/>
    <lineage>
        <taxon>Eukaryota</taxon>
        <taxon>Viridiplantae</taxon>
        <taxon>Streptophyta</taxon>
        <taxon>Embryophyta</taxon>
        <taxon>Tracheophyta</taxon>
        <taxon>Spermatophyta</taxon>
        <taxon>Magnoliopsida</taxon>
        <taxon>Liliopsida</taxon>
        <taxon>Poales</taxon>
        <taxon>Poaceae</taxon>
        <taxon>BOP clade</taxon>
        <taxon>Oryzoideae</taxon>
        <taxon>Oryzeae</taxon>
        <taxon>Oryzinae</taxon>
        <taxon>Oryza</taxon>
        <taxon>Oryza sativa</taxon>
    </lineage>
</organism>
<reference evidence="3" key="2">
    <citation type="journal article" date="2008" name="Nucleic Acids Res.">
        <title>The rice annotation project database (RAP-DB): 2008 update.</title>
        <authorList>
            <consortium name="The rice annotation project (RAP)"/>
        </authorList>
    </citation>
    <scope>GENOME REANNOTATION</scope>
    <source>
        <strain evidence="3">cv. Nipponbare</strain>
    </source>
</reference>
<accession>Q652F7</accession>
<evidence type="ECO:0000313" key="3">
    <source>
        <dbReference type="Proteomes" id="UP000000763"/>
    </source>
</evidence>
<gene>
    <name evidence="2" type="primary">P0624H09.22</name>
</gene>
<protein>
    <submittedName>
        <fullName evidence="2">Uncharacterized protein</fullName>
    </submittedName>
</protein>
<dbReference type="Proteomes" id="UP000000763">
    <property type="component" value="Chromosome 6"/>
</dbReference>
<sequence>MPPTTWDAGKICADSAAGDARRRRKEDGGWGATKQGEEAAAGEGATQIRVNSVRFAREAGPPGRGEECRR</sequence>
<evidence type="ECO:0000313" key="2">
    <source>
        <dbReference type="EMBL" id="BAD46310.1"/>
    </source>
</evidence>
<name>Q652F7_ORYSJ</name>
<dbReference type="EMBL" id="AP005619">
    <property type="protein sequence ID" value="BAD46310.1"/>
    <property type="molecule type" value="Genomic_DNA"/>
</dbReference>
<dbReference type="AlphaFoldDB" id="Q652F7"/>
<feature type="region of interest" description="Disordered" evidence="1">
    <location>
        <begin position="1"/>
        <end position="70"/>
    </location>
</feature>
<proteinExistence type="predicted"/>